<keyword evidence="4 7" id="KW-1133">Transmembrane helix</keyword>
<keyword evidence="6" id="KW-0175">Coiled coil</keyword>
<evidence type="ECO:0000256" key="5">
    <source>
        <dbReference type="ARBA" id="ARBA00023136"/>
    </source>
</evidence>
<keyword evidence="3 7" id="KW-0812">Transmembrane</keyword>
<evidence type="ECO:0000256" key="2">
    <source>
        <dbReference type="ARBA" id="ARBA00022475"/>
    </source>
</evidence>
<feature type="transmembrane region" description="Helical" evidence="7">
    <location>
        <begin position="15"/>
        <end position="34"/>
    </location>
</feature>
<dbReference type="PANTHER" id="PTHR32309:SF31">
    <property type="entry name" value="CAPSULAR EXOPOLYSACCHARIDE FAMILY"/>
    <property type="match status" value="1"/>
</dbReference>
<keyword evidence="5 7" id="KW-0472">Membrane</keyword>
<dbReference type="InterPro" id="IPR050445">
    <property type="entry name" value="Bact_polysacc_biosynth/exp"/>
</dbReference>
<dbReference type="SUPFAM" id="SSF52540">
    <property type="entry name" value="P-loop containing nucleoside triphosphate hydrolases"/>
    <property type="match status" value="1"/>
</dbReference>
<dbReference type="EMBL" id="FNBN01000008">
    <property type="protein sequence ID" value="SDH02356.1"/>
    <property type="molecule type" value="Genomic_DNA"/>
</dbReference>
<comment type="subcellular location">
    <subcellularLocation>
        <location evidence="1">Cell membrane</location>
        <topology evidence="1">Multi-pass membrane protein</topology>
    </subcellularLocation>
</comment>
<gene>
    <name evidence="9" type="ORF">SAMN04488121_10883</name>
</gene>
<feature type="transmembrane region" description="Helical" evidence="7">
    <location>
        <begin position="454"/>
        <end position="475"/>
    </location>
</feature>
<sequence>MDIIYFIKALLKKKWWIIISTIIAIVAALFFTLGKPRMYASVTQIATGFTINDQVKLREENVNIFEADVKFDNVIETINSPVVIGMLSYDLLIHDLTSTKPFVRLQEKDLESDAYKAVDKQAAVEILRGKLDSLQVLSSYNPAERRILEFLKLFKYDYESIRKRLNASRVQRTDYLEIVSMAENPEQAAYTVNTVYREFLRYYRSMRTERSVESVESFDELVRQKKAELDKKVEALRLYKSSEGLLNVETASGNELDLIKQFEKGLSDERANYNTINSSLQSVNQRLAAASQGKTVFTNSNSEIIDLRRQINDLNTELTRKGGNDEAMNAKLAGLRSQLQKKLGASTTGTQTATTKDALVQEKANLEAQLNASSLNIGALQSQIAKLKGSVGSYANKEATVSGLQAEVDMAQEEYNKLKEKLNAAQDNRTTPDVNFKQILKGQPAFRPESSKRVIIMGMAGISTFLLTSFIVLLLEFLDGSLKSPSVFEKHLDLRLISSVNHADLSKYSILEVLQKTTISDKHSKQRQNTFRELLRKLRYEVESSGKKSFLITSTESRQGKTTLTQALAYSLSLSNKNVLVIDTNFCNNDLTVQMEAAPTLETFSVPEAELNIDKVKEIVTTYPVPGIEVIGCKGGDYTPSEILPKNNLLNYLPFLTNYYDFVLLEGAPLNDYTDSKELAQYVDGVIAVFSSKLALTQVDRESTQFFETLGDKFVGAVLNNVQEEYLEL</sequence>
<evidence type="ECO:0000313" key="9">
    <source>
        <dbReference type="EMBL" id="SDH02356.1"/>
    </source>
</evidence>
<dbReference type="Proteomes" id="UP000199045">
    <property type="component" value="Unassembled WGS sequence"/>
</dbReference>
<keyword evidence="2" id="KW-1003">Cell membrane</keyword>
<dbReference type="Pfam" id="PF02706">
    <property type="entry name" value="Wzz"/>
    <property type="match status" value="1"/>
</dbReference>
<organism evidence="9 10">
    <name type="scientific">Chitinophaga filiformis</name>
    <name type="common">Myxococcus filiformis</name>
    <name type="synonym">Flexibacter filiformis</name>
    <dbReference type="NCBI Taxonomy" id="104663"/>
    <lineage>
        <taxon>Bacteria</taxon>
        <taxon>Pseudomonadati</taxon>
        <taxon>Bacteroidota</taxon>
        <taxon>Chitinophagia</taxon>
        <taxon>Chitinophagales</taxon>
        <taxon>Chitinophagaceae</taxon>
        <taxon>Chitinophaga</taxon>
    </lineage>
</organism>
<proteinExistence type="predicted"/>
<dbReference type="InterPro" id="IPR027417">
    <property type="entry name" value="P-loop_NTPase"/>
</dbReference>
<dbReference type="AlphaFoldDB" id="A0A1G7Z1E7"/>
<reference evidence="10" key="1">
    <citation type="submission" date="2016-10" db="EMBL/GenBank/DDBJ databases">
        <authorList>
            <person name="Varghese N."/>
            <person name="Submissions S."/>
        </authorList>
    </citation>
    <scope>NUCLEOTIDE SEQUENCE [LARGE SCALE GENOMIC DNA]</scope>
    <source>
        <strain evidence="10">DSM 527</strain>
    </source>
</reference>
<evidence type="ECO:0000256" key="7">
    <source>
        <dbReference type="SAM" id="Phobius"/>
    </source>
</evidence>
<evidence type="ECO:0000256" key="6">
    <source>
        <dbReference type="SAM" id="Coils"/>
    </source>
</evidence>
<dbReference type="GO" id="GO:0005886">
    <property type="term" value="C:plasma membrane"/>
    <property type="evidence" value="ECO:0007669"/>
    <property type="project" value="UniProtKB-SubCell"/>
</dbReference>
<evidence type="ECO:0000256" key="3">
    <source>
        <dbReference type="ARBA" id="ARBA00022692"/>
    </source>
</evidence>
<dbReference type="OrthoDB" id="972983at2"/>
<accession>A0A1G7Z1E7</accession>
<evidence type="ECO:0000313" key="10">
    <source>
        <dbReference type="Proteomes" id="UP000199045"/>
    </source>
</evidence>
<evidence type="ECO:0000256" key="4">
    <source>
        <dbReference type="ARBA" id="ARBA00022989"/>
    </source>
</evidence>
<evidence type="ECO:0000259" key="8">
    <source>
        <dbReference type="Pfam" id="PF02706"/>
    </source>
</evidence>
<name>A0A1G7Z1E7_CHIFI</name>
<dbReference type="PANTHER" id="PTHR32309">
    <property type="entry name" value="TYROSINE-PROTEIN KINASE"/>
    <property type="match status" value="1"/>
</dbReference>
<protein>
    <submittedName>
        <fullName evidence="9">Uncharacterized protein involved in exopolysaccharide biosynthesis</fullName>
    </submittedName>
</protein>
<feature type="domain" description="Polysaccharide chain length determinant N-terminal" evidence="8">
    <location>
        <begin position="1"/>
        <end position="85"/>
    </location>
</feature>
<dbReference type="STRING" id="104663.SAMN04488121_10883"/>
<feature type="coiled-coil region" evidence="6">
    <location>
        <begin position="356"/>
        <end position="428"/>
    </location>
</feature>
<evidence type="ECO:0000256" key="1">
    <source>
        <dbReference type="ARBA" id="ARBA00004651"/>
    </source>
</evidence>
<dbReference type="RefSeq" id="WP_089836267.1">
    <property type="nucleotide sequence ID" value="NZ_FNBN01000008.1"/>
</dbReference>
<dbReference type="Gene3D" id="3.40.50.300">
    <property type="entry name" value="P-loop containing nucleotide triphosphate hydrolases"/>
    <property type="match status" value="1"/>
</dbReference>
<dbReference type="InterPro" id="IPR003856">
    <property type="entry name" value="LPS_length_determ_N"/>
</dbReference>